<dbReference type="EMBL" id="AE017125">
    <property type="protein sequence ID" value="AAP76676.1"/>
    <property type="molecule type" value="Genomic_DNA"/>
</dbReference>
<evidence type="ECO:0000313" key="1">
    <source>
        <dbReference type="EMBL" id="AAP76676.1"/>
    </source>
</evidence>
<dbReference type="InterPro" id="IPR043148">
    <property type="entry name" value="TagF_C"/>
</dbReference>
<organism evidence="1 2">
    <name type="scientific">Helicobacter hepaticus (strain ATCC 51449 / 3B1)</name>
    <dbReference type="NCBI Taxonomy" id="235279"/>
    <lineage>
        <taxon>Bacteria</taxon>
        <taxon>Pseudomonadati</taxon>
        <taxon>Campylobacterota</taxon>
        <taxon>Epsilonproteobacteria</taxon>
        <taxon>Campylobacterales</taxon>
        <taxon>Helicobacteraceae</taxon>
        <taxon>Helicobacter</taxon>
    </lineage>
</organism>
<dbReference type="AlphaFoldDB" id="Q7VK13"/>
<dbReference type="Gene3D" id="3.40.50.12580">
    <property type="match status" value="1"/>
</dbReference>
<accession>Q7VK13</accession>
<keyword evidence="2" id="KW-1185">Reference proteome</keyword>
<gene>
    <name evidence="1" type="ordered locus">HH_0079</name>
</gene>
<dbReference type="OrthoDB" id="2334812at2"/>
<evidence type="ECO:0008006" key="3">
    <source>
        <dbReference type="Google" id="ProtNLM"/>
    </source>
</evidence>
<evidence type="ECO:0000313" key="2">
    <source>
        <dbReference type="Proteomes" id="UP000002495"/>
    </source>
</evidence>
<dbReference type="STRING" id="235279.HH_0079"/>
<dbReference type="RefSeq" id="WP_011114922.1">
    <property type="nucleotide sequence ID" value="NC_004917.1"/>
</dbReference>
<dbReference type="Proteomes" id="UP000002495">
    <property type="component" value="Chromosome"/>
</dbReference>
<proteinExistence type="predicted"/>
<sequence length="489" mass="58040">MNKGIKATIRRCLYIKNDMYKGNLRTKIYLPLFFFKFPLLLKRFKDNRVDYRLFFILPILRKRGNQEKLEFIEQTQNNYKTILQRIQSASKEGKPVRVGFLIISDCVFSARAIFEQMLKDCTFEPFVLVIPDTSRGEERMFREMTKTYKSLCESYPEYKDKILHSYDETKKDFIDFSSTLDIAYFDNPYDSMVYKFYTIFYLSQFALSIYMPYGYTGYLNYTLGVYATLEYSLLWNIYVENQNNCELIKTHQIAKVKNLKLIGYPKLDSLAKFLAQGQESNKERKQIIIAPHHTLTLEDFPLYLSNFMRLSEFFLKLPKLYPQIDFIFRPHPLLFTHLIRFKIYERGGGNSELFVENYLQQIAQIPNMIYQEGGDYFESFATSSALIHDCAGFMAEWLYTDKPEAFIIESQDTIEREFTPFGKEICKHIYLVSSEKDIINFIDSVVLQEQDSMKQSRLTFAKEYIKINYPNVAQMCVRELKSFLQEYRE</sequence>
<dbReference type="eggNOG" id="COG1887">
    <property type="taxonomic scope" value="Bacteria"/>
</dbReference>
<protein>
    <recommendedName>
        <fullName evidence="3">CDP-Glycerol:Poly(Glycerophosphate) glycerophosphotransferase</fullName>
    </recommendedName>
</protein>
<dbReference type="KEGG" id="hhe:HH_0079"/>
<dbReference type="HOGENOM" id="CLU_043646_0_0_7"/>
<reference evidence="1 2" key="1">
    <citation type="journal article" date="2003" name="Proc. Natl. Acad. Sci. U.S.A.">
        <title>The complete genome sequence of the carcinogenic bacterium Helicobacter hepaticus.</title>
        <authorList>
            <person name="Suerbaum S."/>
            <person name="Josenhans C."/>
            <person name="Sterzenbach T."/>
            <person name="Drescher B."/>
            <person name="Brandt P."/>
            <person name="Bell M."/>
            <person name="Droege M."/>
            <person name="Fartmann B."/>
            <person name="Fischer H.-P."/>
            <person name="Ge Z."/>
            <person name="Hoerster A."/>
            <person name="Holland R."/>
            <person name="Klein K."/>
            <person name="Koenig J."/>
            <person name="Macko L."/>
            <person name="Mendz G.L."/>
            <person name="Nyakatura G."/>
            <person name="Schauer D.B."/>
            <person name="Shen Z."/>
            <person name="Weber J."/>
            <person name="Frosch M."/>
            <person name="Fox J.G."/>
        </authorList>
    </citation>
    <scope>NUCLEOTIDE SEQUENCE [LARGE SCALE GENOMIC DNA]</scope>
    <source>
        <strain evidence="2">ATCC 51449 / 3B1</strain>
    </source>
</reference>
<name>Q7VK13_HELHP</name>